<dbReference type="PIRSF" id="PIRSF018688">
    <property type="entry name" value="UCP018688"/>
    <property type="match status" value="1"/>
</dbReference>
<dbReference type="Gene3D" id="3.40.630.30">
    <property type="match status" value="1"/>
</dbReference>
<evidence type="ECO:0000259" key="1">
    <source>
        <dbReference type="Pfam" id="PF09924"/>
    </source>
</evidence>
<dbReference type="EMBL" id="CP002360">
    <property type="protein sequence ID" value="AEE96686.1"/>
    <property type="molecule type" value="Genomic_DNA"/>
</dbReference>
<dbReference type="PANTHER" id="PTHR41373">
    <property type="entry name" value="DUF2156 DOMAIN-CONTAINING PROTEIN"/>
    <property type="match status" value="1"/>
</dbReference>
<dbReference type="InterPro" id="IPR024320">
    <property type="entry name" value="LPG_synthase_C"/>
</dbReference>
<dbReference type="HOGENOM" id="CLU_058411_0_0_9"/>
<sequence length="293" mass="34578">MDFRPLTLESKPLFDKYFIKFPLEISEYTFTNMYMWDHYYNSKYAVVDDYLCIIAYIEKQYVLLPPVGPKDDSLKNVLDAMMNLFQNEGWPFAMCRVPEFMAMQIKQWYPSLNVEMDLDNSDYVYRTKDLIELAGRKYHAKKNFLNRFVKENNFQYVSLTSEYIDGCIDFAEKWLEIKDSNDEGLLHEHDAIKKALSHFDYLGLKGGIILIDRDIEAFSFGEMLTPDTANVHIEKANPNIPGLYVAINQMFCAHEWHDVPYINREQDLGIPGLRKAKQSYHPVRMIYKYAVWQ</sequence>
<dbReference type="KEGG" id="mas:Mahau_1496"/>
<dbReference type="InterPro" id="IPR016732">
    <property type="entry name" value="UCP018688"/>
</dbReference>
<proteinExistence type="predicted"/>
<evidence type="ECO:0000313" key="3">
    <source>
        <dbReference type="Proteomes" id="UP000008457"/>
    </source>
</evidence>
<dbReference type="SUPFAM" id="SSF55729">
    <property type="entry name" value="Acyl-CoA N-acyltransferases (Nat)"/>
    <property type="match status" value="2"/>
</dbReference>
<protein>
    <recommendedName>
        <fullName evidence="1">Phosphatidylglycerol lysyltransferase C-terminal domain-containing protein</fullName>
    </recommendedName>
</protein>
<dbReference type="AlphaFoldDB" id="F3ZYE4"/>
<keyword evidence="3" id="KW-1185">Reference proteome</keyword>
<dbReference type="PANTHER" id="PTHR41373:SF1">
    <property type="entry name" value="PHOSPHATIDYLGLYCEROL LYSYLTRANSFERASE C-TERMINAL DOMAIN-CONTAINING PROTEIN"/>
    <property type="match status" value="1"/>
</dbReference>
<dbReference type="eggNOG" id="COG4866">
    <property type="taxonomic scope" value="Bacteria"/>
</dbReference>
<dbReference type="InterPro" id="IPR016181">
    <property type="entry name" value="Acyl_CoA_acyltransferase"/>
</dbReference>
<evidence type="ECO:0000313" key="2">
    <source>
        <dbReference type="EMBL" id="AEE96686.1"/>
    </source>
</evidence>
<name>F3ZYE4_MAHA5</name>
<organism evidence="2 3">
    <name type="scientific">Mahella australiensis (strain DSM 15567 / CIP 107919 / 50-1 BON)</name>
    <dbReference type="NCBI Taxonomy" id="697281"/>
    <lineage>
        <taxon>Bacteria</taxon>
        <taxon>Bacillati</taxon>
        <taxon>Bacillota</taxon>
        <taxon>Clostridia</taxon>
        <taxon>Thermoanaerobacterales</taxon>
        <taxon>Thermoanaerobacterales Family IV. Incertae Sedis</taxon>
        <taxon>Mahella</taxon>
    </lineage>
</organism>
<dbReference type="OrthoDB" id="9765580at2"/>
<accession>F3ZYE4</accession>
<feature type="domain" description="Phosphatidylglycerol lysyltransferase C-terminal" evidence="1">
    <location>
        <begin position="25"/>
        <end position="291"/>
    </location>
</feature>
<dbReference type="Proteomes" id="UP000008457">
    <property type="component" value="Chromosome"/>
</dbReference>
<reference evidence="3" key="1">
    <citation type="submission" date="2010-11" db="EMBL/GenBank/DDBJ databases">
        <title>The complete genome of Mahella australiensis DSM 15567.</title>
        <authorList>
            <consortium name="US DOE Joint Genome Institute (JGI-PGF)"/>
            <person name="Lucas S."/>
            <person name="Copeland A."/>
            <person name="Lapidus A."/>
            <person name="Bruce D."/>
            <person name="Goodwin L."/>
            <person name="Pitluck S."/>
            <person name="Kyrpides N."/>
            <person name="Mavromatis K."/>
            <person name="Pagani I."/>
            <person name="Ivanova N."/>
            <person name="Teshima H."/>
            <person name="Brettin T."/>
            <person name="Detter J.C."/>
            <person name="Han C."/>
            <person name="Tapia R."/>
            <person name="Land M."/>
            <person name="Hauser L."/>
            <person name="Markowitz V."/>
            <person name="Cheng J.-F."/>
            <person name="Hugenholtz P."/>
            <person name="Woyke T."/>
            <person name="Wu D."/>
            <person name="Spring S."/>
            <person name="Pukall R."/>
            <person name="Steenblock K."/>
            <person name="Schneider S."/>
            <person name="Klenk H.-P."/>
            <person name="Eisen J.A."/>
        </authorList>
    </citation>
    <scope>NUCLEOTIDE SEQUENCE [LARGE SCALE GENOMIC DNA]</scope>
    <source>
        <strain evidence="3">DSM 15567 / CIP 107919 / 50-1 BON</strain>
    </source>
</reference>
<dbReference type="STRING" id="697281.Mahau_1496"/>
<dbReference type="Pfam" id="PF09924">
    <property type="entry name" value="LPG_synthase_C"/>
    <property type="match status" value="1"/>
</dbReference>
<reference evidence="2 3" key="2">
    <citation type="journal article" date="2011" name="Stand. Genomic Sci.">
        <title>Complete genome sequence of Mahella australiensis type strain (50-1 BON).</title>
        <authorList>
            <person name="Sikorski J."/>
            <person name="Teshima H."/>
            <person name="Nolan M."/>
            <person name="Lucas S."/>
            <person name="Hammon N."/>
            <person name="Deshpande S."/>
            <person name="Cheng J.F."/>
            <person name="Pitluck S."/>
            <person name="Liolios K."/>
            <person name="Pagani I."/>
            <person name="Ivanova N."/>
            <person name="Huntemann M."/>
            <person name="Mavromatis K."/>
            <person name="Ovchinikova G."/>
            <person name="Pati A."/>
            <person name="Tapia R."/>
            <person name="Han C."/>
            <person name="Goodwin L."/>
            <person name="Chen A."/>
            <person name="Palaniappan K."/>
            <person name="Land M."/>
            <person name="Hauser L."/>
            <person name="Ngatchou-Djao O.D."/>
            <person name="Rohde M."/>
            <person name="Pukall R."/>
            <person name="Spring S."/>
            <person name="Abt B."/>
            <person name="Goker M."/>
            <person name="Detter J.C."/>
            <person name="Woyke T."/>
            <person name="Bristow J."/>
            <person name="Markowitz V."/>
            <person name="Hugenholtz P."/>
            <person name="Eisen J.A."/>
            <person name="Kyrpides N.C."/>
            <person name="Klenk H.P."/>
            <person name="Lapidus A."/>
        </authorList>
    </citation>
    <scope>NUCLEOTIDE SEQUENCE [LARGE SCALE GENOMIC DNA]</scope>
    <source>
        <strain evidence="3">DSM 15567 / CIP 107919 / 50-1 BON</strain>
    </source>
</reference>
<dbReference type="RefSeq" id="WP_013781115.1">
    <property type="nucleotide sequence ID" value="NC_015520.1"/>
</dbReference>
<gene>
    <name evidence="2" type="ordered locus">Mahau_1496</name>
</gene>